<gene>
    <name evidence="1" type="ORF">LOK49_LG01G02378</name>
</gene>
<dbReference type="EMBL" id="CM045758">
    <property type="protein sequence ID" value="KAI8028788.1"/>
    <property type="molecule type" value="Genomic_DNA"/>
</dbReference>
<evidence type="ECO:0000313" key="1">
    <source>
        <dbReference type="EMBL" id="KAI8028788.1"/>
    </source>
</evidence>
<protein>
    <submittedName>
        <fullName evidence="1">L-ascorbate oxidase</fullName>
    </submittedName>
</protein>
<organism evidence="1 2">
    <name type="scientific">Camellia lanceoleosa</name>
    <dbReference type="NCBI Taxonomy" id="1840588"/>
    <lineage>
        <taxon>Eukaryota</taxon>
        <taxon>Viridiplantae</taxon>
        <taxon>Streptophyta</taxon>
        <taxon>Embryophyta</taxon>
        <taxon>Tracheophyta</taxon>
        <taxon>Spermatophyta</taxon>
        <taxon>Magnoliopsida</taxon>
        <taxon>eudicotyledons</taxon>
        <taxon>Gunneridae</taxon>
        <taxon>Pentapetalae</taxon>
        <taxon>asterids</taxon>
        <taxon>Ericales</taxon>
        <taxon>Theaceae</taxon>
        <taxon>Camellia</taxon>
    </lineage>
</organism>
<evidence type="ECO:0000313" key="2">
    <source>
        <dbReference type="Proteomes" id="UP001060215"/>
    </source>
</evidence>
<keyword evidence="2" id="KW-1185">Reference proteome</keyword>
<reference evidence="1 2" key="1">
    <citation type="journal article" date="2022" name="Plant J.">
        <title>Chromosome-level genome of Camellia lanceoleosa provides a valuable resource for understanding genome evolution and self-incompatibility.</title>
        <authorList>
            <person name="Gong W."/>
            <person name="Xiao S."/>
            <person name="Wang L."/>
            <person name="Liao Z."/>
            <person name="Chang Y."/>
            <person name="Mo W."/>
            <person name="Hu G."/>
            <person name="Li W."/>
            <person name="Zhao G."/>
            <person name="Zhu H."/>
            <person name="Hu X."/>
            <person name="Ji K."/>
            <person name="Xiang X."/>
            <person name="Song Q."/>
            <person name="Yuan D."/>
            <person name="Jin S."/>
            <person name="Zhang L."/>
        </authorList>
    </citation>
    <scope>NUCLEOTIDE SEQUENCE [LARGE SCALE GENOMIC DNA]</scope>
    <source>
        <strain evidence="1">SQ_2022a</strain>
    </source>
</reference>
<proteinExistence type="predicted"/>
<comment type="caution">
    <text evidence="1">The sequence shown here is derived from an EMBL/GenBank/DDBJ whole genome shotgun (WGS) entry which is preliminary data.</text>
</comment>
<name>A0ACC0ISX6_9ERIC</name>
<dbReference type="Proteomes" id="UP001060215">
    <property type="component" value="Chromosome 1"/>
</dbReference>
<accession>A0ACC0ISX6</accession>
<sequence>MVGLRTLMRLLLILASIPVAEARFRHYKWEVNYEYKSPDVYKKLMITINGRSPGPTIMAQQNDTIIVQVKNSLLTENVAIHWHGIRQIGTPWFDRAEGVTQCPIVPGDTFVYKYVVDRPGTFLYHGHYGMQRVAGLYGSIRVALPDGESEPFFYDYDRSIILQDWYHKSTYEQATGLSSIPFGWVGEPQSLLIQGRGRFDCSTPSIEAGLCNATNPECSPYVITVVPGKTYRPRTSSTVVSRDRTTPNGLAIFNYYPNHPRKSPPTVPPPGPAWNDSAPRVAQSFAIKARHGYIYPPPQTSDRVIVLLNAQNMFNGYYRWSVNNVSYNFPHTPYLIALKENLKHVFDRTPPATGYDSLNSVVDIVLQNADSLKNHTSETHPWHLYGHDFWVMGYGLGKFNMVNDPNKYNLVDPIMKNTVPVHPYGWTALRFRANNPGVWAFHCHIECHCYMGMGVVFEEGIEMVGKLPTSIMGCGDTRGFHRP</sequence>